<evidence type="ECO:0000313" key="2">
    <source>
        <dbReference type="EMBL" id="OPC76623.1"/>
    </source>
</evidence>
<proteinExistence type="predicted"/>
<comment type="caution">
    <text evidence="2">The sequence shown here is derived from an EMBL/GenBank/DDBJ whole genome shotgun (WGS) entry which is preliminary data.</text>
</comment>
<dbReference type="InterPro" id="IPR046250">
    <property type="entry name" value="DUF6283"/>
</dbReference>
<reference evidence="2 3" key="1">
    <citation type="submission" date="2017-03" db="EMBL/GenBank/DDBJ databases">
        <title>Draft genome sequence of Streptomyces scabrisporus NF3, endophyte isolated from Amphipterygium adstringens.</title>
        <authorList>
            <person name="Vazquez M."/>
            <person name="Ceapa C.D."/>
            <person name="Rodriguez Luna D."/>
            <person name="Sanchez Esquivel S."/>
        </authorList>
    </citation>
    <scope>NUCLEOTIDE SEQUENCE [LARGE SCALE GENOMIC DNA]</scope>
    <source>
        <strain evidence="2 3">NF3</strain>
    </source>
</reference>
<evidence type="ECO:0000313" key="3">
    <source>
        <dbReference type="Proteomes" id="UP000190037"/>
    </source>
</evidence>
<name>A0A1T3NIJ9_9ACTN</name>
<feature type="compositionally biased region" description="Basic and acidic residues" evidence="1">
    <location>
        <begin position="239"/>
        <end position="253"/>
    </location>
</feature>
<evidence type="ECO:0000256" key="1">
    <source>
        <dbReference type="SAM" id="MobiDB-lite"/>
    </source>
</evidence>
<keyword evidence="3" id="KW-1185">Reference proteome</keyword>
<organism evidence="2 3">
    <name type="scientific">Embleya scabrispora</name>
    <dbReference type="NCBI Taxonomy" id="159449"/>
    <lineage>
        <taxon>Bacteria</taxon>
        <taxon>Bacillati</taxon>
        <taxon>Actinomycetota</taxon>
        <taxon>Actinomycetes</taxon>
        <taxon>Kitasatosporales</taxon>
        <taxon>Streptomycetaceae</taxon>
        <taxon>Embleya</taxon>
    </lineage>
</organism>
<dbReference type="Pfam" id="PF19800">
    <property type="entry name" value="DUF6283"/>
    <property type="match status" value="1"/>
</dbReference>
<feature type="region of interest" description="Disordered" evidence="1">
    <location>
        <begin position="1"/>
        <end position="40"/>
    </location>
</feature>
<dbReference type="AlphaFoldDB" id="A0A1T3NIJ9"/>
<dbReference type="Proteomes" id="UP000190037">
    <property type="component" value="Unassembled WGS sequence"/>
</dbReference>
<accession>A0A1T3NIJ9</accession>
<dbReference type="EMBL" id="MWQN01000005">
    <property type="protein sequence ID" value="OPC76623.1"/>
    <property type="molecule type" value="Genomic_DNA"/>
</dbReference>
<feature type="region of interest" description="Disordered" evidence="1">
    <location>
        <begin position="227"/>
        <end position="260"/>
    </location>
</feature>
<gene>
    <name evidence="2" type="ORF">B4N89_44845</name>
</gene>
<protein>
    <submittedName>
        <fullName evidence="2">Uncharacterized protein</fullName>
    </submittedName>
</protein>
<dbReference type="STRING" id="159449.B4N89_44845"/>
<sequence length="260" mass="27181">MGVPHDTGVGPQRDGMPATRPSGGAGDDAANVEGLYGADTEHDRRVRARLAELSAAAGMEPGAVLAQLNACVARGESPGSSEAVPPRRAVITPEPARVPIVVARRAADHVWGVTTITGDDPPAVRERPCGGVEPCPWRRDAPLGQFPPAAFELSAPTSAPGSTRRFGCHSSTPSHPRICAGWLLRGADGNPRIRELLRTGRLSPPELPDGMELYDSYTEMAVANGVDPGHPALYPPARPPEEADLHPLADPPHDGGACDP</sequence>